<reference evidence="1 2" key="1">
    <citation type="submission" date="2018-08" db="EMBL/GenBank/DDBJ databases">
        <title>Genome and evolution of the arbuscular mycorrhizal fungus Diversispora epigaea (formerly Glomus versiforme) and its bacterial endosymbionts.</title>
        <authorList>
            <person name="Sun X."/>
            <person name="Fei Z."/>
            <person name="Harrison M."/>
        </authorList>
    </citation>
    <scope>NUCLEOTIDE SEQUENCE [LARGE SCALE GENOMIC DNA]</scope>
    <source>
        <strain evidence="1 2">IT104</strain>
    </source>
</reference>
<dbReference type="STRING" id="1348612.A0A397JJB2"/>
<dbReference type="EMBL" id="PQFF01000041">
    <property type="protein sequence ID" value="RHZ86888.1"/>
    <property type="molecule type" value="Genomic_DNA"/>
</dbReference>
<proteinExistence type="predicted"/>
<dbReference type="Gene3D" id="3.40.50.300">
    <property type="entry name" value="P-loop containing nucleotide triphosphate hydrolases"/>
    <property type="match status" value="1"/>
</dbReference>
<keyword evidence="2" id="KW-1185">Reference proteome</keyword>
<dbReference type="Proteomes" id="UP000266861">
    <property type="component" value="Unassembled WGS sequence"/>
</dbReference>
<dbReference type="SUPFAM" id="SSF52540">
    <property type="entry name" value="P-loop containing nucleoside triphosphate hydrolases"/>
    <property type="match status" value="1"/>
</dbReference>
<sequence>MANTESISFINIFTHISRTCFRNTWCFFGRLPNNSQFNWFDQSLMVGANRLKNNNPYIKSYSSFFTNHHDIPTFLVATHVADKKEILSFRQDEIVVPHLDFPNEIHDEDMIIQLPFTFITDAPKNKTGISRLGGLGGTTMKKREDGLGYEGLDLTQIDKICQRKQTINRLLGDLYKKRIILVRSPPMAGKTSLAQLLEYSILQSDEVKKGLRCVFRISLMWMVKRGMKWTFAEGFKTLMEIEWGEFLDLCKKSDIEVILIVDEVQLIYKPQDENEPRYGGSIFWDTFKDIRQYLSNFHIVAFATYGHYGAYTTYGKHSTIDISPPSILNKDNTWGFEDVRFTEEEFNDYFNRFCEARLQMSKKDILPLSYYVSEITAFHPGLITFTMDQIFKNFVAILSHTSQKLTADKVFSYLKSHNFYLHLKDIRATPKVTDLTDEEKTIADHILFNKGE</sequence>
<protein>
    <submittedName>
        <fullName evidence="1">Uncharacterized protein</fullName>
    </submittedName>
</protein>
<comment type="caution">
    <text evidence="1">The sequence shown here is derived from an EMBL/GenBank/DDBJ whole genome shotgun (WGS) entry which is preliminary data.</text>
</comment>
<dbReference type="AlphaFoldDB" id="A0A397JJB2"/>
<dbReference type="OrthoDB" id="2440377at2759"/>
<evidence type="ECO:0000313" key="2">
    <source>
        <dbReference type="Proteomes" id="UP000266861"/>
    </source>
</evidence>
<organism evidence="1 2">
    <name type="scientific">Diversispora epigaea</name>
    <dbReference type="NCBI Taxonomy" id="1348612"/>
    <lineage>
        <taxon>Eukaryota</taxon>
        <taxon>Fungi</taxon>
        <taxon>Fungi incertae sedis</taxon>
        <taxon>Mucoromycota</taxon>
        <taxon>Glomeromycotina</taxon>
        <taxon>Glomeromycetes</taxon>
        <taxon>Diversisporales</taxon>
        <taxon>Diversisporaceae</taxon>
        <taxon>Diversispora</taxon>
    </lineage>
</organism>
<gene>
    <name evidence="1" type="ORF">Glove_43g32</name>
</gene>
<evidence type="ECO:0000313" key="1">
    <source>
        <dbReference type="EMBL" id="RHZ86888.1"/>
    </source>
</evidence>
<name>A0A397JJB2_9GLOM</name>
<dbReference type="InterPro" id="IPR027417">
    <property type="entry name" value="P-loop_NTPase"/>
</dbReference>
<accession>A0A397JJB2</accession>